<comment type="caution">
    <text evidence="1">The sequence shown here is derived from an EMBL/GenBank/DDBJ whole genome shotgun (WGS) entry which is preliminary data.</text>
</comment>
<dbReference type="EMBL" id="LXQA010882383">
    <property type="protein sequence ID" value="MCI75420.1"/>
    <property type="molecule type" value="Genomic_DNA"/>
</dbReference>
<feature type="non-terminal residue" evidence="1">
    <location>
        <position position="1"/>
    </location>
</feature>
<dbReference type="AlphaFoldDB" id="A0A392USV5"/>
<sequence>CCSLSVAAAVAARFWGRRRCKGRSVEICELQVYITAPVVLGWS</sequence>
<protein>
    <submittedName>
        <fullName evidence="1">Uncharacterized protein</fullName>
    </submittedName>
</protein>
<evidence type="ECO:0000313" key="2">
    <source>
        <dbReference type="Proteomes" id="UP000265520"/>
    </source>
</evidence>
<name>A0A392USV5_9FABA</name>
<keyword evidence="2" id="KW-1185">Reference proteome</keyword>
<organism evidence="1 2">
    <name type="scientific">Trifolium medium</name>
    <dbReference type="NCBI Taxonomy" id="97028"/>
    <lineage>
        <taxon>Eukaryota</taxon>
        <taxon>Viridiplantae</taxon>
        <taxon>Streptophyta</taxon>
        <taxon>Embryophyta</taxon>
        <taxon>Tracheophyta</taxon>
        <taxon>Spermatophyta</taxon>
        <taxon>Magnoliopsida</taxon>
        <taxon>eudicotyledons</taxon>
        <taxon>Gunneridae</taxon>
        <taxon>Pentapetalae</taxon>
        <taxon>rosids</taxon>
        <taxon>fabids</taxon>
        <taxon>Fabales</taxon>
        <taxon>Fabaceae</taxon>
        <taxon>Papilionoideae</taxon>
        <taxon>50 kb inversion clade</taxon>
        <taxon>NPAAA clade</taxon>
        <taxon>Hologalegina</taxon>
        <taxon>IRL clade</taxon>
        <taxon>Trifolieae</taxon>
        <taxon>Trifolium</taxon>
    </lineage>
</organism>
<evidence type="ECO:0000313" key="1">
    <source>
        <dbReference type="EMBL" id="MCI75420.1"/>
    </source>
</evidence>
<dbReference type="Proteomes" id="UP000265520">
    <property type="component" value="Unassembled WGS sequence"/>
</dbReference>
<proteinExistence type="predicted"/>
<reference evidence="1 2" key="1">
    <citation type="journal article" date="2018" name="Front. Plant Sci.">
        <title>Red Clover (Trifolium pratense) and Zigzag Clover (T. medium) - A Picture of Genomic Similarities and Differences.</title>
        <authorList>
            <person name="Dluhosova J."/>
            <person name="Istvanek J."/>
            <person name="Nedelnik J."/>
            <person name="Repkova J."/>
        </authorList>
    </citation>
    <scope>NUCLEOTIDE SEQUENCE [LARGE SCALE GENOMIC DNA]</scope>
    <source>
        <strain evidence="2">cv. 10/8</strain>
        <tissue evidence="1">Leaf</tissue>
    </source>
</reference>
<accession>A0A392USV5</accession>